<reference evidence="2" key="1">
    <citation type="submission" date="2016-10" db="EMBL/GenBank/DDBJ databases">
        <title>Sequence of Gallionella enrichment culture.</title>
        <authorList>
            <person name="Poehlein A."/>
            <person name="Muehling M."/>
            <person name="Daniel R."/>
        </authorList>
    </citation>
    <scope>NUCLEOTIDE SEQUENCE</scope>
</reference>
<dbReference type="Gene3D" id="3.30.70.100">
    <property type="match status" value="1"/>
</dbReference>
<dbReference type="SMART" id="SM00886">
    <property type="entry name" value="Dabb"/>
    <property type="match status" value="1"/>
</dbReference>
<feature type="domain" description="Stress-response A/B barrel" evidence="1">
    <location>
        <begin position="297"/>
        <end position="389"/>
    </location>
</feature>
<dbReference type="GO" id="GO:0008270">
    <property type="term" value="F:zinc ion binding"/>
    <property type="evidence" value="ECO:0007669"/>
    <property type="project" value="InterPro"/>
</dbReference>
<dbReference type="GO" id="GO:0009025">
    <property type="term" value="F:tagatose-bisphosphate aldolase activity"/>
    <property type="evidence" value="ECO:0007669"/>
    <property type="project" value="TreeGrafter"/>
</dbReference>
<dbReference type="Pfam" id="PF07876">
    <property type="entry name" value="Dabb"/>
    <property type="match status" value="1"/>
</dbReference>
<dbReference type="InterPro" id="IPR050246">
    <property type="entry name" value="Class_II_FBP_aldolase"/>
</dbReference>
<dbReference type="EMBL" id="MLJW01000030">
    <property type="protein sequence ID" value="OIR08639.1"/>
    <property type="molecule type" value="Genomic_DNA"/>
</dbReference>
<dbReference type="PANTHER" id="PTHR30304">
    <property type="entry name" value="D-TAGATOSE-1,6-BISPHOSPHATE ALDOLASE"/>
    <property type="match status" value="1"/>
</dbReference>
<dbReference type="GO" id="GO:0005975">
    <property type="term" value="P:carbohydrate metabolic process"/>
    <property type="evidence" value="ECO:0007669"/>
    <property type="project" value="InterPro"/>
</dbReference>
<gene>
    <name evidence="2" type="primary">fbaA_5</name>
    <name evidence="2" type="ORF">GALL_90220</name>
</gene>
<dbReference type="SUPFAM" id="SSF51569">
    <property type="entry name" value="Aldolase"/>
    <property type="match status" value="1"/>
</dbReference>
<dbReference type="InterPro" id="IPR013097">
    <property type="entry name" value="Dabb"/>
</dbReference>
<keyword evidence="2" id="KW-0456">Lyase</keyword>
<dbReference type="Pfam" id="PF01116">
    <property type="entry name" value="F_bP_aldolase"/>
    <property type="match status" value="1"/>
</dbReference>
<dbReference type="SUPFAM" id="SSF54909">
    <property type="entry name" value="Dimeric alpha+beta barrel"/>
    <property type="match status" value="1"/>
</dbReference>
<name>A0A1J5SJQ1_9ZZZZ</name>
<organism evidence="2">
    <name type="scientific">mine drainage metagenome</name>
    <dbReference type="NCBI Taxonomy" id="410659"/>
    <lineage>
        <taxon>unclassified sequences</taxon>
        <taxon>metagenomes</taxon>
        <taxon>ecological metagenomes</taxon>
    </lineage>
</organism>
<dbReference type="InterPro" id="IPR011008">
    <property type="entry name" value="Dimeric_a/b-barrel"/>
</dbReference>
<dbReference type="GO" id="GO:0005829">
    <property type="term" value="C:cytosol"/>
    <property type="evidence" value="ECO:0007669"/>
    <property type="project" value="TreeGrafter"/>
</dbReference>
<proteinExistence type="predicted"/>
<dbReference type="CDD" id="cd00947">
    <property type="entry name" value="TBP_aldolase_IIB"/>
    <property type="match status" value="1"/>
</dbReference>
<dbReference type="PANTHER" id="PTHR30304:SF0">
    <property type="entry name" value="D-TAGATOSE-1,6-BISPHOSPHATE ALDOLASE SUBUNIT GATY-RELATED"/>
    <property type="match status" value="1"/>
</dbReference>
<dbReference type="EC" id="4.1.2.13" evidence="2"/>
<dbReference type="Gene3D" id="3.20.20.70">
    <property type="entry name" value="Aldolase class I"/>
    <property type="match status" value="1"/>
</dbReference>
<accession>A0A1J5SJQ1</accession>
<comment type="caution">
    <text evidence="2">The sequence shown here is derived from an EMBL/GenBank/DDBJ whole genome shotgun (WGS) entry which is preliminary data.</text>
</comment>
<dbReference type="AlphaFoldDB" id="A0A1J5SJQ1"/>
<protein>
    <submittedName>
        <fullName evidence="2">Putative fructose-bisphosphate aldolase</fullName>
        <ecNumber evidence="2">4.1.2.13</ecNumber>
    </submittedName>
</protein>
<dbReference type="InterPro" id="IPR013785">
    <property type="entry name" value="Aldolase_TIM"/>
</dbReference>
<dbReference type="InterPro" id="IPR000771">
    <property type="entry name" value="FBA_II"/>
</dbReference>
<dbReference type="GO" id="GO:0004332">
    <property type="term" value="F:fructose-bisphosphate aldolase activity"/>
    <property type="evidence" value="ECO:0007669"/>
    <property type="project" value="UniProtKB-EC"/>
</dbReference>
<evidence type="ECO:0000313" key="2">
    <source>
        <dbReference type="EMBL" id="OIR08639.1"/>
    </source>
</evidence>
<evidence type="ECO:0000259" key="1">
    <source>
        <dbReference type="PROSITE" id="PS51502"/>
    </source>
</evidence>
<sequence length="410" mass="44063">MPLVHLADIVNHAHRHNYAVGAFGVANQDFLEGVMQAAEDSRAPVVLNLIASHFSSHDFDLFVPSVVAVARRAAVPVAINFDHGTTQASAVHAIAAGCNAVMVDTSMLPFSENLRQTRDIVAMAHACGITVEGELGYVPGVEGESAEEHPGELAYTSAVEAKAFVERTGVDCLAVSVGTVHGRMKGTPKLDYNRLDKIREAVDVPLVIHGGTGLSDEQFRRLISHGIAKINYYTGLADVAGQRIRENAAANTGDGYSALMAGVREAVSEETERCIRIWGSGGRAAEVLAQCRPWQEVEHIVLYKAANETPGIEIASIMREGKEAMLAIPGVRNIRIGQALQPDGKYHYCWSVTLSSQSAIEVFQNHAAQQSFARKVFLSVATEWIALDFAEINPPMASFTAAPIKLAARG</sequence>
<dbReference type="PROSITE" id="PS51502">
    <property type="entry name" value="S_R_A_B_BARREL"/>
    <property type="match status" value="1"/>
</dbReference>